<dbReference type="Proteomes" id="UP000467635">
    <property type="component" value="Unassembled WGS sequence"/>
</dbReference>
<dbReference type="AlphaFoldDB" id="A0A2A2X2Q9"/>
<sequence length="64" mass="7898">MAERRAKKNYIFQMDKEKDKDIIDFMDNVKEEMNLTTFFRVVIREYMKKSDRVVTIDLNFKDKK</sequence>
<dbReference type="EMBL" id="WKKZ01000485">
    <property type="protein sequence ID" value="MSE05921.1"/>
    <property type="molecule type" value="Genomic_DNA"/>
</dbReference>
<evidence type="ECO:0000313" key="3">
    <source>
        <dbReference type="EMBL" id="PAY45267.1"/>
    </source>
</evidence>
<reference evidence="7 8" key="3">
    <citation type="submission" date="2019-11" db="EMBL/GenBank/DDBJ databases">
        <title>Draft Genome Sequence of Plant Growth-Promoting Rhizosphere-Associated Bacteria.</title>
        <authorList>
            <person name="Vasilyev I.Y."/>
            <person name="Radchenko V."/>
            <person name="Ilnitskaya E.V."/>
        </authorList>
    </citation>
    <scope>NUCLEOTIDE SEQUENCE [LARGE SCALE GENOMIC DNA]</scope>
    <source>
        <strain evidence="2 8">VRA_01-1sq_f</strain>
        <strain evidence="1 7">VRA_1sq_f</strain>
    </source>
</reference>
<reference evidence="4 6" key="2">
    <citation type="journal article" date="2018" name="Genome Announc.">
        <title>Fifty-Six Draft Genome Sequences of 10 Lactobacillus Species from 22 Commercial Dietary Supplements.</title>
        <authorList>
            <person name="Gangiredla J."/>
            <person name="Barnaba T.J."/>
            <person name="Mammel M.K."/>
            <person name="Lacher D.W."/>
            <person name="Elkins C.A."/>
            <person name="Lampel K.A."/>
            <person name="Whitehouse C.A."/>
            <person name="Tartera C."/>
        </authorList>
    </citation>
    <scope>NUCLEOTIDE SEQUENCE [LARGE SCALE GENOMIC DNA]</scope>
    <source>
        <strain evidence="4 6">DS11_12</strain>
    </source>
</reference>
<organism evidence="1 7">
    <name type="scientific">Ligilactobacillus salivarius</name>
    <dbReference type="NCBI Taxonomy" id="1624"/>
    <lineage>
        <taxon>Bacteria</taxon>
        <taxon>Bacillati</taxon>
        <taxon>Bacillota</taxon>
        <taxon>Bacilli</taxon>
        <taxon>Lactobacillales</taxon>
        <taxon>Lactobacillaceae</taxon>
        <taxon>Ligilactobacillus</taxon>
    </lineage>
</organism>
<dbReference type="EMBL" id="LXZO01000110">
    <property type="protein sequence ID" value="PAY45267.1"/>
    <property type="molecule type" value="Genomic_DNA"/>
</dbReference>
<dbReference type="EMBL" id="WKKX01000181">
    <property type="protein sequence ID" value="MSE08144.1"/>
    <property type="molecule type" value="Genomic_DNA"/>
</dbReference>
<dbReference type="Proteomes" id="UP000244552">
    <property type="component" value="Unassembled WGS sequence"/>
</dbReference>
<reference evidence="3 5" key="1">
    <citation type="submission" date="2016-05" db="EMBL/GenBank/DDBJ databases">
        <authorList>
            <person name="Lee J.-Y."/>
            <person name="Kim E.B."/>
            <person name="Choi Y.-J."/>
        </authorList>
    </citation>
    <scope>NUCLEOTIDE SEQUENCE [LARGE SCALE GENOMIC DNA]</scope>
    <source>
        <strain evidence="3 5">KLA006</strain>
    </source>
</reference>
<dbReference type="Proteomes" id="UP000437575">
    <property type="component" value="Unassembled WGS sequence"/>
</dbReference>
<dbReference type="Proteomes" id="UP000218139">
    <property type="component" value="Unassembled WGS sequence"/>
</dbReference>
<evidence type="ECO:0000313" key="4">
    <source>
        <dbReference type="EMBL" id="PTR95281.1"/>
    </source>
</evidence>
<name>A0A2A2X2Q9_9LACO</name>
<protein>
    <submittedName>
        <fullName evidence="1">Uncharacterized protein</fullName>
    </submittedName>
</protein>
<evidence type="ECO:0000313" key="5">
    <source>
        <dbReference type="Proteomes" id="UP000218139"/>
    </source>
</evidence>
<evidence type="ECO:0000313" key="7">
    <source>
        <dbReference type="Proteomes" id="UP000437575"/>
    </source>
</evidence>
<comment type="caution">
    <text evidence="1">The sequence shown here is derived from an EMBL/GenBank/DDBJ whole genome shotgun (WGS) entry which is preliminary data.</text>
</comment>
<accession>A0A2A2X2Q9</accession>
<dbReference type="EMBL" id="QAGV01000007">
    <property type="protein sequence ID" value="PTR95281.1"/>
    <property type="molecule type" value="Genomic_DNA"/>
</dbReference>
<evidence type="ECO:0000313" key="1">
    <source>
        <dbReference type="EMBL" id="MSE05921.1"/>
    </source>
</evidence>
<evidence type="ECO:0000313" key="2">
    <source>
        <dbReference type="EMBL" id="MSE08144.1"/>
    </source>
</evidence>
<proteinExistence type="predicted"/>
<evidence type="ECO:0000313" key="8">
    <source>
        <dbReference type="Proteomes" id="UP000467635"/>
    </source>
</evidence>
<dbReference type="RefSeq" id="WP_003699052.1">
    <property type="nucleotide sequence ID" value="NZ_CBCRTQ010000024.1"/>
</dbReference>
<evidence type="ECO:0000313" key="6">
    <source>
        <dbReference type="Proteomes" id="UP000244552"/>
    </source>
</evidence>
<gene>
    <name evidence="3" type="ORF">A8C52_09845</name>
    <name evidence="4" type="ORF">DBP89_06580</name>
    <name evidence="2" type="ORF">GKC33_05255</name>
    <name evidence="1" type="ORF">GKC34_08945</name>
</gene>